<dbReference type="EMBL" id="MOMC01000008">
    <property type="protein sequence ID" value="ONH32755.1"/>
    <property type="molecule type" value="Genomic_DNA"/>
</dbReference>
<reference evidence="7" key="1">
    <citation type="submission" date="2016-10" db="EMBL/GenBank/DDBJ databases">
        <title>Frankia sp. NRRL B-16386 Genome sequencing.</title>
        <authorList>
            <person name="Ghodhbane-Gtari F."/>
            <person name="Swanson E."/>
            <person name="Gueddou A."/>
            <person name="Hezbri K."/>
            <person name="Ktari K."/>
            <person name="Nouioui I."/>
            <person name="Morris K."/>
            <person name="Simpson S."/>
            <person name="Abebe-Akele F."/>
            <person name="Thomas K."/>
            <person name="Gtari M."/>
            <person name="Tisa L.S."/>
        </authorList>
    </citation>
    <scope>NUCLEOTIDE SEQUENCE [LARGE SCALE GENOMIC DNA]</scope>
    <source>
        <strain evidence="7">NRRL B-16386</strain>
    </source>
</reference>
<dbReference type="InterPro" id="IPR032783">
    <property type="entry name" value="AraC_lig"/>
</dbReference>
<feature type="domain" description="HTH araC/xylS-type" evidence="5">
    <location>
        <begin position="227"/>
        <end position="326"/>
    </location>
</feature>
<dbReference type="InterPro" id="IPR018062">
    <property type="entry name" value="HTH_AraC-typ_CS"/>
</dbReference>
<dbReference type="PROSITE" id="PS00041">
    <property type="entry name" value="HTH_ARAC_FAMILY_1"/>
    <property type="match status" value="1"/>
</dbReference>
<dbReference type="AlphaFoldDB" id="A0A1V2II96"/>
<sequence>MDTLAGLLDGARARGAFLLRAMLTSPWSLRIQDRAPLTVVAQWRGEAWFSFDDASPPARLGPGDVAVVRGPDPYTVADHPSTPPRVVIHPGQRCATPDGVDLHDVMGLGVRTWGDALDGETVMLVGTYQLDGEVSRRLLDALPRLLVLAGDSWDSPVLSLLADEIPRDRPGQDAVLDRLLDLLLIDVLRAWFTGGGDGDGDGRGGGDGGGAGREPSWLRAHTDPVVGRAMRLLHNNPGHPWTVATLAAHTGVSRAALARRFTDLVGEPPMTYLTGLRLDLAATLLRDERGVTLEAVARRVGYGSAFALSSAFKRVRGVSPAEHRARLSGVA</sequence>
<dbReference type="PROSITE" id="PS01124">
    <property type="entry name" value="HTH_ARAC_FAMILY_2"/>
    <property type="match status" value="1"/>
</dbReference>
<evidence type="ECO:0000256" key="1">
    <source>
        <dbReference type="ARBA" id="ARBA00023015"/>
    </source>
</evidence>
<proteinExistence type="predicted"/>
<dbReference type="Proteomes" id="UP000188929">
    <property type="component" value="Unassembled WGS sequence"/>
</dbReference>
<dbReference type="RefSeq" id="WP_076813421.1">
    <property type="nucleotide sequence ID" value="NZ_MOMC01000008.1"/>
</dbReference>
<comment type="caution">
    <text evidence="6">The sequence shown here is derived from an EMBL/GenBank/DDBJ whole genome shotgun (WGS) entry which is preliminary data.</text>
</comment>
<dbReference type="InterPro" id="IPR009057">
    <property type="entry name" value="Homeodomain-like_sf"/>
</dbReference>
<dbReference type="GO" id="GO:0043565">
    <property type="term" value="F:sequence-specific DNA binding"/>
    <property type="evidence" value="ECO:0007669"/>
    <property type="project" value="InterPro"/>
</dbReference>
<evidence type="ECO:0000313" key="7">
    <source>
        <dbReference type="Proteomes" id="UP000188929"/>
    </source>
</evidence>
<protein>
    <submittedName>
        <fullName evidence="6">AraC family transcriptional regulator</fullName>
    </submittedName>
</protein>
<evidence type="ECO:0000256" key="3">
    <source>
        <dbReference type="ARBA" id="ARBA00023163"/>
    </source>
</evidence>
<dbReference type="PANTHER" id="PTHR46796:SF13">
    <property type="entry name" value="HTH-TYPE TRANSCRIPTIONAL ACTIVATOR RHAS"/>
    <property type="match status" value="1"/>
</dbReference>
<evidence type="ECO:0000259" key="5">
    <source>
        <dbReference type="PROSITE" id="PS01124"/>
    </source>
</evidence>
<gene>
    <name evidence="6" type="ORF">BL253_03085</name>
</gene>
<feature type="region of interest" description="Disordered" evidence="4">
    <location>
        <begin position="198"/>
        <end position="218"/>
    </location>
</feature>
<dbReference type="Pfam" id="PF12852">
    <property type="entry name" value="Cupin_6"/>
    <property type="match status" value="1"/>
</dbReference>
<dbReference type="SMART" id="SM00342">
    <property type="entry name" value="HTH_ARAC"/>
    <property type="match status" value="1"/>
</dbReference>
<dbReference type="InterPro" id="IPR050204">
    <property type="entry name" value="AraC_XylS_family_regulators"/>
</dbReference>
<dbReference type="Gene3D" id="1.10.10.60">
    <property type="entry name" value="Homeodomain-like"/>
    <property type="match status" value="2"/>
</dbReference>
<keyword evidence="7" id="KW-1185">Reference proteome</keyword>
<evidence type="ECO:0000313" key="6">
    <source>
        <dbReference type="EMBL" id="ONH32755.1"/>
    </source>
</evidence>
<keyword evidence="1" id="KW-0805">Transcription regulation</keyword>
<dbReference type="InterPro" id="IPR018060">
    <property type="entry name" value="HTH_AraC"/>
</dbReference>
<dbReference type="SUPFAM" id="SSF46689">
    <property type="entry name" value="Homeodomain-like"/>
    <property type="match status" value="2"/>
</dbReference>
<keyword evidence="3" id="KW-0804">Transcription</keyword>
<keyword evidence="2" id="KW-0238">DNA-binding</keyword>
<organism evidence="6 7">
    <name type="scientific">Pseudofrankia asymbiotica</name>
    <dbReference type="NCBI Taxonomy" id="1834516"/>
    <lineage>
        <taxon>Bacteria</taxon>
        <taxon>Bacillati</taxon>
        <taxon>Actinomycetota</taxon>
        <taxon>Actinomycetes</taxon>
        <taxon>Frankiales</taxon>
        <taxon>Frankiaceae</taxon>
        <taxon>Pseudofrankia</taxon>
    </lineage>
</organism>
<accession>A0A1V2II96</accession>
<feature type="compositionally biased region" description="Gly residues" evidence="4">
    <location>
        <begin position="198"/>
        <end position="212"/>
    </location>
</feature>
<evidence type="ECO:0000256" key="4">
    <source>
        <dbReference type="SAM" id="MobiDB-lite"/>
    </source>
</evidence>
<dbReference type="OrthoDB" id="241790at2"/>
<dbReference type="PANTHER" id="PTHR46796">
    <property type="entry name" value="HTH-TYPE TRANSCRIPTIONAL ACTIVATOR RHAS-RELATED"/>
    <property type="match status" value="1"/>
</dbReference>
<dbReference type="Pfam" id="PF12833">
    <property type="entry name" value="HTH_18"/>
    <property type="match status" value="1"/>
</dbReference>
<dbReference type="STRING" id="1834516.BL253_03085"/>
<evidence type="ECO:0000256" key="2">
    <source>
        <dbReference type="ARBA" id="ARBA00023125"/>
    </source>
</evidence>
<dbReference type="GO" id="GO:0003700">
    <property type="term" value="F:DNA-binding transcription factor activity"/>
    <property type="evidence" value="ECO:0007669"/>
    <property type="project" value="InterPro"/>
</dbReference>
<name>A0A1V2II96_9ACTN</name>